<dbReference type="SUPFAM" id="SSF48264">
    <property type="entry name" value="Cytochrome P450"/>
    <property type="match status" value="1"/>
</dbReference>
<dbReference type="PRINTS" id="PR00463">
    <property type="entry name" value="EP450I"/>
</dbReference>
<keyword evidence="7 9" id="KW-0503">Monooxygenase</keyword>
<dbReference type="Gene3D" id="1.10.630.10">
    <property type="entry name" value="Cytochrome P450"/>
    <property type="match status" value="1"/>
</dbReference>
<proteinExistence type="inferred from homology"/>
<organism evidence="11 12">
    <name type="scientific">Callosobruchus maculatus</name>
    <name type="common">Southern cowpea weevil</name>
    <name type="synonym">Pulse bruchid</name>
    <dbReference type="NCBI Taxonomy" id="64391"/>
    <lineage>
        <taxon>Eukaryota</taxon>
        <taxon>Metazoa</taxon>
        <taxon>Ecdysozoa</taxon>
        <taxon>Arthropoda</taxon>
        <taxon>Hexapoda</taxon>
        <taxon>Insecta</taxon>
        <taxon>Pterygota</taxon>
        <taxon>Neoptera</taxon>
        <taxon>Endopterygota</taxon>
        <taxon>Coleoptera</taxon>
        <taxon>Polyphaga</taxon>
        <taxon>Cucujiformia</taxon>
        <taxon>Chrysomeloidea</taxon>
        <taxon>Chrysomelidae</taxon>
        <taxon>Bruchinae</taxon>
        <taxon>Bruchini</taxon>
        <taxon>Callosobruchus</taxon>
    </lineage>
</organism>
<dbReference type="PRINTS" id="PR00385">
    <property type="entry name" value="P450"/>
</dbReference>
<dbReference type="GO" id="GO:0005506">
    <property type="term" value="F:iron ion binding"/>
    <property type="evidence" value="ECO:0007669"/>
    <property type="project" value="InterPro"/>
</dbReference>
<evidence type="ECO:0000256" key="3">
    <source>
        <dbReference type="ARBA" id="ARBA00022617"/>
    </source>
</evidence>
<dbReference type="InterPro" id="IPR017972">
    <property type="entry name" value="Cyt_P450_CS"/>
</dbReference>
<evidence type="ECO:0000256" key="5">
    <source>
        <dbReference type="ARBA" id="ARBA00023002"/>
    </source>
</evidence>
<evidence type="ECO:0008006" key="13">
    <source>
        <dbReference type="Google" id="ProtNLM"/>
    </source>
</evidence>
<comment type="cofactor">
    <cofactor evidence="1 8">
        <name>heme</name>
        <dbReference type="ChEBI" id="CHEBI:30413"/>
    </cofactor>
</comment>
<dbReference type="PANTHER" id="PTHR24291">
    <property type="entry name" value="CYTOCHROME P450 FAMILY 4"/>
    <property type="match status" value="1"/>
</dbReference>
<sequence>MIDLLCVLLPLVLLSLLASARCLRDYLRTIRLAFRLKGPPALPILGNVLTINDFKKLEEYGTNASQMYGSIFRCWISIVPFIWVYEPNHLKIILGSSKISRKNVFYSILHNFVGEGLITNNGYKWRKNRKHIQPYFHISILESYIDVFLENAHKFTSEFIKNGEGPVNITSFINRCVLNTLHESILGVPVDDESPYRKGEVMLTQRIARPWLLLQSIFNLTPFAEKEYHQKLSLHNYTRKVLEIRKKEYDKSSLRCLLDMFIEIAETNKDFSEEDMINEGVTFMLAGQDSVGAAIAFTLFFLAKHQEVQDKVYEEIDNLRTESMITVTQLNSMKYLEQVIKESLRLIPSVPILSRVLTEDVNLDGEILGRGTNVFISPFITHRLPHYFPDPLKFDPDRFSQENVERMHPYSFIPFSIGPRNCIGYKFALLEIKTILSVFLKQFRITLAEGHENYSLSYRVTLRAKGGIWLQLHSRTQTSSTAESRHAEQRKPWNL</sequence>
<keyword evidence="5 9" id="KW-0560">Oxidoreductase</keyword>
<evidence type="ECO:0000313" key="12">
    <source>
        <dbReference type="Proteomes" id="UP000410492"/>
    </source>
</evidence>
<dbReference type="GO" id="GO:0004497">
    <property type="term" value="F:monooxygenase activity"/>
    <property type="evidence" value="ECO:0007669"/>
    <property type="project" value="UniProtKB-KW"/>
</dbReference>
<dbReference type="CDD" id="cd20628">
    <property type="entry name" value="CYP4"/>
    <property type="match status" value="1"/>
</dbReference>
<keyword evidence="3 8" id="KW-0349">Heme</keyword>
<gene>
    <name evidence="11" type="ORF">CALMAC_LOCUS13731</name>
</gene>
<evidence type="ECO:0000256" key="6">
    <source>
        <dbReference type="ARBA" id="ARBA00023004"/>
    </source>
</evidence>
<dbReference type="PROSITE" id="PS00086">
    <property type="entry name" value="CYTOCHROME_P450"/>
    <property type="match status" value="1"/>
</dbReference>
<dbReference type="Pfam" id="PF00067">
    <property type="entry name" value="p450"/>
    <property type="match status" value="1"/>
</dbReference>
<dbReference type="InterPro" id="IPR050196">
    <property type="entry name" value="Cytochrome_P450_Monoox"/>
</dbReference>
<feature type="signal peptide" evidence="10">
    <location>
        <begin position="1"/>
        <end position="22"/>
    </location>
</feature>
<keyword evidence="6 8" id="KW-0408">Iron</keyword>
<keyword evidence="10" id="KW-0732">Signal</keyword>
<dbReference type="AlphaFoldDB" id="A0A653D2J2"/>
<keyword evidence="4 8" id="KW-0479">Metal-binding</keyword>
<dbReference type="PANTHER" id="PTHR24291:SF177">
    <property type="entry name" value="CYTOCHROME P450 4AA1-RELATED"/>
    <property type="match status" value="1"/>
</dbReference>
<evidence type="ECO:0000256" key="9">
    <source>
        <dbReference type="RuleBase" id="RU000461"/>
    </source>
</evidence>
<protein>
    <recommendedName>
        <fullName evidence="13">Cytochrome P450</fullName>
    </recommendedName>
</protein>
<dbReference type="EMBL" id="CAACVG010009784">
    <property type="protein sequence ID" value="VEN54182.1"/>
    <property type="molecule type" value="Genomic_DNA"/>
</dbReference>
<dbReference type="InterPro" id="IPR002401">
    <property type="entry name" value="Cyt_P450_E_grp-I"/>
</dbReference>
<name>A0A653D2J2_CALMS</name>
<evidence type="ECO:0000313" key="11">
    <source>
        <dbReference type="EMBL" id="VEN54182.1"/>
    </source>
</evidence>
<keyword evidence="12" id="KW-1185">Reference proteome</keyword>
<dbReference type="InterPro" id="IPR001128">
    <property type="entry name" value="Cyt_P450"/>
</dbReference>
<evidence type="ECO:0000256" key="7">
    <source>
        <dbReference type="ARBA" id="ARBA00023033"/>
    </source>
</evidence>
<dbReference type="Proteomes" id="UP000410492">
    <property type="component" value="Unassembled WGS sequence"/>
</dbReference>
<dbReference type="GO" id="GO:0016705">
    <property type="term" value="F:oxidoreductase activity, acting on paired donors, with incorporation or reduction of molecular oxygen"/>
    <property type="evidence" value="ECO:0007669"/>
    <property type="project" value="InterPro"/>
</dbReference>
<evidence type="ECO:0000256" key="8">
    <source>
        <dbReference type="PIRSR" id="PIRSR602401-1"/>
    </source>
</evidence>
<dbReference type="OrthoDB" id="1470350at2759"/>
<evidence type="ECO:0000256" key="4">
    <source>
        <dbReference type="ARBA" id="ARBA00022723"/>
    </source>
</evidence>
<dbReference type="InterPro" id="IPR036396">
    <property type="entry name" value="Cyt_P450_sf"/>
</dbReference>
<comment type="similarity">
    <text evidence="2 9">Belongs to the cytochrome P450 family.</text>
</comment>
<evidence type="ECO:0000256" key="1">
    <source>
        <dbReference type="ARBA" id="ARBA00001971"/>
    </source>
</evidence>
<evidence type="ECO:0000256" key="2">
    <source>
        <dbReference type="ARBA" id="ARBA00010617"/>
    </source>
</evidence>
<accession>A0A653D2J2</accession>
<dbReference type="GO" id="GO:0020037">
    <property type="term" value="F:heme binding"/>
    <property type="evidence" value="ECO:0007669"/>
    <property type="project" value="InterPro"/>
</dbReference>
<evidence type="ECO:0000256" key="10">
    <source>
        <dbReference type="SAM" id="SignalP"/>
    </source>
</evidence>
<feature type="chain" id="PRO_5024862153" description="Cytochrome P450" evidence="10">
    <location>
        <begin position="23"/>
        <end position="495"/>
    </location>
</feature>
<feature type="binding site" description="axial binding residue" evidence="8">
    <location>
        <position position="422"/>
    </location>
    <ligand>
        <name>heme</name>
        <dbReference type="ChEBI" id="CHEBI:30413"/>
    </ligand>
    <ligandPart>
        <name>Fe</name>
        <dbReference type="ChEBI" id="CHEBI:18248"/>
    </ligandPart>
</feature>
<reference evidence="11 12" key="1">
    <citation type="submission" date="2019-01" db="EMBL/GenBank/DDBJ databases">
        <authorList>
            <person name="Sayadi A."/>
        </authorList>
    </citation>
    <scope>NUCLEOTIDE SEQUENCE [LARGE SCALE GENOMIC DNA]</scope>
</reference>